<evidence type="ECO:0000256" key="2">
    <source>
        <dbReference type="ARBA" id="ARBA00022801"/>
    </source>
</evidence>
<proteinExistence type="inferred from homology"/>
<comment type="similarity">
    <text evidence="1 7">Belongs to the glycosyl hydrolase 5 (cellulase A) family.</text>
</comment>
<feature type="domain" description="Glycoside hydrolase family 5" evidence="8">
    <location>
        <begin position="152"/>
        <end position="465"/>
    </location>
</feature>
<dbReference type="Pfam" id="PF00150">
    <property type="entry name" value="Cellulase"/>
    <property type="match status" value="1"/>
</dbReference>
<keyword evidence="4" id="KW-0119">Carbohydrate metabolism</keyword>
<dbReference type="PANTHER" id="PTHR31297:SF41">
    <property type="entry name" value="ENDOGLUCANASE, PUTATIVE (AFU_ORTHOLOGUE AFUA_5G01830)-RELATED"/>
    <property type="match status" value="1"/>
</dbReference>
<dbReference type="SUPFAM" id="SSF51445">
    <property type="entry name" value="(Trans)glycosidases"/>
    <property type="match status" value="1"/>
</dbReference>
<dbReference type="Gene3D" id="3.20.20.80">
    <property type="entry name" value="Glycosidases"/>
    <property type="match status" value="1"/>
</dbReference>
<dbReference type="InterPro" id="IPR017853">
    <property type="entry name" value="GH"/>
</dbReference>
<evidence type="ECO:0000256" key="4">
    <source>
        <dbReference type="ARBA" id="ARBA00023277"/>
    </source>
</evidence>
<name>A0ABS1KJD4_9BACT</name>
<gene>
    <name evidence="10" type="ORF">JI741_00030</name>
</gene>
<dbReference type="InterPro" id="IPR001547">
    <property type="entry name" value="Glyco_hydro_5"/>
</dbReference>
<dbReference type="Gene3D" id="2.60.40.10">
    <property type="entry name" value="Immunoglobulins"/>
    <property type="match status" value="1"/>
</dbReference>
<organism evidence="10 11">
    <name type="scientific">Chryseolinea lacunae</name>
    <dbReference type="NCBI Taxonomy" id="2801331"/>
    <lineage>
        <taxon>Bacteria</taxon>
        <taxon>Pseudomonadati</taxon>
        <taxon>Bacteroidota</taxon>
        <taxon>Cytophagia</taxon>
        <taxon>Cytophagales</taxon>
        <taxon>Fulvivirgaceae</taxon>
        <taxon>Chryseolinea</taxon>
    </lineage>
</organism>
<dbReference type="PANTHER" id="PTHR31297">
    <property type="entry name" value="GLUCAN ENDO-1,6-BETA-GLUCOSIDASE B"/>
    <property type="match status" value="1"/>
</dbReference>
<comment type="caution">
    <text evidence="10">The sequence shown here is derived from an EMBL/GenBank/DDBJ whole genome shotgun (WGS) entry which is preliminary data.</text>
</comment>
<dbReference type="Pfam" id="PF19190">
    <property type="entry name" value="BACON_2"/>
    <property type="match status" value="1"/>
</dbReference>
<accession>A0ABS1KJD4</accession>
<evidence type="ECO:0000256" key="7">
    <source>
        <dbReference type="RuleBase" id="RU361153"/>
    </source>
</evidence>
<keyword evidence="6" id="KW-0624">Polysaccharide degradation</keyword>
<keyword evidence="3" id="KW-0136">Cellulose degradation</keyword>
<keyword evidence="2 7" id="KW-0378">Hydrolase</keyword>
<evidence type="ECO:0000259" key="8">
    <source>
        <dbReference type="Pfam" id="PF00150"/>
    </source>
</evidence>
<reference evidence="10 11" key="1">
    <citation type="submission" date="2021-01" db="EMBL/GenBank/DDBJ databases">
        <title>Chryseolinea sp. Jin1 Genome sequencing and assembly.</title>
        <authorList>
            <person name="Kim I."/>
        </authorList>
    </citation>
    <scope>NUCLEOTIDE SEQUENCE [LARGE SCALE GENOMIC DNA]</scope>
    <source>
        <strain evidence="10 11">Jin1</strain>
    </source>
</reference>
<feature type="domain" description="BACON" evidence="9">
    <location>
        <begin position="30"/>
        <end position="115"/>
    </location>
</feature>
<dbReference type="RefSeq" id="WP_202006559.1">
    <property type="nucleotide sequence ID" value="NZ_JAERRB010000001.1"/>
</dbReference>
<protein>
    <submittedName>
        <fullName evidence="10">Cellulase family glycosylhydrolase</fullName>
    </submittedName>
</protein>
<keyword evidence="11" id="KW-1185">Reference proteome</keyword>
<evidence type="ECO:0000256" key="1">
    <source>
        <dbReference type="ARBA" id="ARBA00005641"/>
    </source>
</evidence>
<keyword evidence="5 7" id="KW-0326">Glycosidase</keyword>
<dbReference type="InterPro" id="IPR024361">
    <property type="entry name" value="BACON"/>
</dbReference>
<evidence type="ECO:0000313" key="10">
    <source>
        <dbReference type="EMBL" id="MBL0739576.1"/>
    </source>
</evidence>
<evidence type="ECO:0000256" key="3">
    <source>
        <dbReference type="ARBA" id="ARBA00023001"/>
    </source>
</evidence>
<dbReference type="InterPro" id="IPR050386">
    <property type="entry name" value="Glycosyl_hydrolase_5"/>
</dbReference>
<dbReference type="PROSITE" id="PS51257">
    <property type="entry name" value="PROKAR_LIPOPROTEIN"/>
    <property type="match status" value="1"/>
</dbReference>
<evidence type="ECO:0000256" key="5">
    <source>
        <dbReference type="ARBA" id="ARBA00023295"/>
    </source>
</evidence>
<evidence type="ECO:0000259" key="9">
    <source>
        <dbReference type="Pfam" id="PF19190"/>
    </source>
</evidence>
<dbReference type="EMBL" id="JAERRB010000001">
    <property type="protein sequence ID" value="MBL0739576.1"/>
    <property type="molecule type" value="Genomic_DNA"/>
</dbReference>
<evidence type="ECO:0000256" key="6">
    <source>
        <dbReference type="ARBA" id="ARBA00023326"/>
    </source>
</evidence>
<evidence type="ECO:0000313" key="11">
    <source>
        <dbReference type="Proteomes" id="UP000613030"/>
    </source>
</evidence>
<dbReference type="InterPro" id="IPR013783">
    <property type="entry name" value="Ig-like_fold"/>
</dbReference>
<dbReference type="CDD" id="cd14948">
    <property type="entry name" value="BACON"/>
    <property type="match status" value="1"/>
</dbReference>
<dbReference type="Proteomes" id="UP000613030">
    <property type="component" value="Unassembled WGS sequence"/>
</dbReference>
<sequence>MKISCRFQFLVFFITIVFFISCKKDDVTPELTVTPLELALDAEGDTSEFSIATNDRWTITNAADTWLELSQTSGNSGSTTIKITVNRNSTGSLRSSVLTINSNNGQARRLSISQKPTIYPSYNTSPKAPDATGMGSNAVELAAKMKLGWNIGNTMEASGGETGWGNPQITEDYVKFVKANGFNAIRIPCAWDWHHLDDTKTARINQAWLNRVKEVIGYCVNNDVYVLLNIHWDGGWLENNISKVKQDSVNAKQKALWEQIATTMRDFDEHLMFASANEPAADNAEKTEVLASYHQTFINAVRSTGGRNSYRVLVLQGPSTSMTLTPQLMSKLPQDPVANRLMVEVHNYSPSQFCFLAEDVSWGKMAYYWGKDYQSSIEPDRNFLEAWDWGNEAAQLNQFKLVKEAFVDKGIPVLIGEYGAYRRDGQKNEPKDLVTHNNAVDYWITLVTKQARTNGMVPFWWDTGAALDRSNLTVKDQRTIDAIMAGAQ</sequence>